<comment type="caution">
    <text evidence="2">The sequence shown here is derived from an EMBL/GenBank/DDBJ whole genome shotgun (WGS) entry which is preliminary data.</text>
</comment>
<organism evidence="2 3">
    <name type="scientific">Candidatus Collierbacteria bacterium GW2011_GWA2_44_99</name>
    <dbReference type="NCBI Taxonomy" id="1618380"/>
    <lineage>
        <taxon>Bacteria</taxon>
        <taxon>Candidatus Collieribacteriota</taxon>
    </lineage>
</organism>
<gene>
    <name evidence="2" type="ORF">UW84_C0013G0003</name>
</gene>
<sequence length="88" mass="9813">MYIISLWEEEAGEELDGWGNDGDNGSLTAKEGEDHKNQNQSTKTVHDGLKFVGQVSWKKGEDNLLAIERANGDEVKDGQTNIGEYQWS</sequence>
<evidence type="ECO:0000313" key="3">
    <source>
        <dbReference type="Proteomes" id="UP000034797"/>
    </source>
</evidence>
<reference evidence="2 3" key="1">
    <citation type="journal article" date="2015" name="Nature">
        <title>rRNA introns, odd ribosomes, and small enigmatic genomes across a large radiation of phyla.</title>
        <authorList>
            <person name="Brown C.T."/>
            <person name="Hug L.A."/>
            <person name="Thomas B.C."/>
            <person name="Sharon I."/>
            <person name="Castelle C.J."/>
            <person name="Singh A."/>
            <person name="Wilkins M.J."/>
            <person name="Williams K.H."/>
            <person name="Banfield J.F."/>
        </authorList>
    </citation>
    <scope>NUCLEOTIDE SEQUENCE [LARGE SCALE GENOMIC DNA]</scope>
</reference>
<protein>
    <submittedName>
        <fullName evidence="2">Uncharacterized protein</fullName>
    </submittedName>
</protein>
<evidence type="ECO:0000256" key="1">
    <source>
        <dbReference type="SAM" id="MobiDB-lite"/>
    </source>
</evidence>
<feature type="region of interest" description="Disordered" evidence="1">
    <location>
        <begin position="14"/>
        <end position="45"/>
    </location>
</feature>
<proteinExistence type="predicted"/>
<dbReference type="Proteomes" id="UP000034797">
    <property type="component" value="Unassembled WGS sequence"/>
</dbReference>
<name>A0A0G1NQ08_9BACT</name>
<dbReference type="AlphaFoldDB" id="A0A0G1NQ08"/>
<evidence type="ECO:0000313" key="2">
    <source>
        <dbReference type="EMBL" id="KKT86279.1"/>
    </source>
</evidence>
<dbReference type="EMBL" id="LCJW01000013">
    <property type="protein sequence ID" value="KKT86279.1"/>
    <property type="molecule type" value="Genomic_DNA"/>
</dbReference>
<accession>A0A0G1NQ08</accession>